<reference evidence="1 3" key="1">
    <citation type="journal article" date="2008" name="Science">
        <title>The Physcomitrella genome reveals evolutionary insights into the conquest of land by plants.</title>
        <authorList>
            <person name="Rensing S."/>
            <person name="Lang D."/>
            <person name="Zimmer A."/>
            <person name="Terry A."/>
            <person name="Salamov A."/>
            <person name="Shapiro H."/>
            <person name="Nishiyama T."/>
            <person name="Perroud P.-F."/>
            <person name="Lindquist E."/>
            <person name="Kamisugi Y."/>
            <person name="Tanahashi T."/>
            <person name="Sakakibara K."/>
            <person name="Fujita T."/>
            <person name="Oishi K."/>
            <person name="Shin-I T."/>
            <person name="Kuroki Y."/>
            <person name="Toyoda A."/>
            <person name="Suzuki Y."/>
            <person name="Hashimoto A."/>
            <person name="Yamaguchi K."/>
            <person name="Sugano A."/>
            <person name="Kohara Y."/>
            <person name="Fujiyama A."/>
            <person name="Anterola A."/>
            <person name="Aoki S."/>
            <person name="Ashton N."/>
            <person name="Barbazuk W.B."/>
            <person name="Barker E."/>
            <person name="Bennetzen J."/>
            <person name="Bezanilla M."/>
            <person name="Blankenship R."/>
            <person name="Cho S.H."/>
            <person name="Dutcher S."/>
            <person name="Estelle M."/>
            <person name="Fawcett J.A."/>
            <person name="Gundlach H."/>
            <person name="Hanada K."/>
            <person name="Heyl A."/>
            <person name="Hicks K.A."/>
            <person name="Hugh J."/>
            <person name="Lohr M."/>
            <person name="Mayer K."/>
            <person name="Melkozernov A."/>
            <person name="Murata T."/>
            <person name="Nelson D."/>
            <person name="Pils B."/>
            <person name="Prigge M."/>
            <person name="Reiss B."/>
            <person name="Renner T."/>
            <person name="Rombauts S."/>
            <person name="Rushton P."/>
            <person name="Sanderfoot A."/>
            <person name="Schween G."/>
            <person name="Shiu S.-H."/>
            <person name="Stueber K."/>
            <person name="Theodoulou F.L."/>
            <person name="Tu H."/>
            <person name="Van de Peer Y."/>
            <person name="Verrier P.J."/>
            <person name="Waters E."/>
            <person name="Wood A."/>
            <person name="Yang L."/>
            <person name="Cove D."/>
            <person name="Cuming A."/>
            <person name="Hasebe M."/>
            <person name="Lucas S."/>
            <person name="Mishler D.B."/>
            <person name="Reski R."/>
            <person name="Grigoriev I."/>
            <person name="Quatrano R.S."/>
            <person name="Boore J.L."/>
        </authorList>
    </citation>
    <scope>NUCLEOTIDE SEQUENCE [LARGE SCALE GENOMIC DNA]</scope>
    <source>
        <strain evidence="2 3">cv. Gransden 2004</strain>
    </source>
</reference>
<dbReference type="EMBL" id="ABEU02000005">
    <property type="protein sequence ID" value="PNR54506.1"/>
    <property type="molecule type" value="Genomic_DNA"/>
</dbReference>
<organism evidence="1">
    <name type="scientific">Physcomitrium patens</name>
    <name type="common">Spreading-leaved earth moss</name>
    <name type="synonym">Physcomitrella patens</name>
    <dbReference type="NCBI Taxonomy" id="3218"/>
    <lineage>
        <taxon>Eukaryota</taxon>
        <taxon>Viridiplantae</taxon>
        <taxon>Streptophyta</taxon>
        <taxon>Embryophyta</taxon>
        <taxon>Bryophyta</taxon>
        <taxon>Bryophytina</taxon>
        <taxon>Bryopsida</taxon>
        <taxon>Funariidae</taxon>
        <taxon>Funariales</taxon>
        <taxon>Funariaceae</taxon>
        <taxon>Physcomitrium</taxon>
    </lineage>
</organism>
<dbReference type="Gramene" id="Pp3c5_26250V3.1">
    <property type="protein sequence ID" value="Pp3c5_26250V3.1"/>
    <property type="gene ID" value="Pp3c5_26250"/>
</dbReference>
<dbReference type="EnsemblPlants" id="Pp3c5_26250V3.1">
    <property type="protein sequence ID" value="Pp3c5_26250V3.1"/>
    <property type="gene ID" value="Pp3c5_26250"/>
</dbReference>
<name>A0A2K1KL50_PHYPA</name>
<dbReference type="Proteomes" id="UP000006727">
    <property type="component" value="Chromosome 5"/>
</dbReference>
<protein>
    <submittedName>
        <fullName evidence="1 2">Uncharacterized protein</fullName>
    </submittedName>
</protein>
<evidence type="ECO:0000313" key="2">
    <source>
        <dbReference type="EnsemblPlants" id="Pp3c5_26250V3.1"/>
    </source>
</evidence>
<reference evidence="2" key="3">
    <citation type="submission" date="2020-12" db="UniProtKB">
        <authorList>
            <consortium name="EnsemblPlants"/>
        </authorList>
    </citation>
    <scope>IDENTIFICATION</scope>
</reference>
<sequence>MRPPDPSELREVNQLIKSWGRSLPSYKLRGYGGKRSLTNP</sequence>
<keyword evidence="3" id="KW-1185">Reference proteome</keyword>
<dbReference type="Gramene" id="Pp3c5_26250V3.2">
    <property type="protein sequence ID" value="Pp3c5_26250V3.2"/>
    <property type="gene ID" value="Pp3c5_26250"/>
</dbReference>
<gene>
    <name evidence="1" type="ORF">PHYPA_008183</name>
</gene>
<evidence type="ECO:0000313" key="1">
    <source>
        <dbReference type="EMBL" id="PNR54506.1"/>
    </source>
</evidence>
<dbReference type="AlphaFoldDB" id="A0A2K1KL50"/>
<dbReference type="PaxDb" id="3218-PP1S154_58V6.2"/>
<proteinExistence type="predicted"/>
<dbReference type="InParanoid" id="A0A2K1KL50"/>
<accession>A0A2K1KL50</accession>
<evidence type="ECO:0000313" key="3">
    <source>
        <dbReference type="Proteomes" id="UP000006727"/>
    </source>
</evidence>
<reference evidence="1 3" key="2">
    <citation type="journal article" date="2018" name="Plant J.">
        <title>The Physcomitrella patens chromosome-scale assembly reveals moss genome structure and evolution.</title>
        <authorList>
            <person name="Lang D."/>
            <person name="Ullrich K.K."/>
            <person name="Murat F."/>
            <person name="Fuchs J."/>
            <person name="Jenkins J."/>
            <person name="Haas F.B."/>
            <person name="Piednoel M."/>
            <person name="Gundlach H."/>
            <person name="Van Bel M."/>
            <person name="Meyberg R."/>
            <person name="Vives C."/>
            <person name="Morata J."/>
            <person name="Symeonidi A."/>
            <person name="Hiss M."/>
            <person name="Muchero W."/>
            <person name="Kamisugi Y."/>
            <person name="Saleh O."/>
            <person name="Blanc G."/>
            <person name="Decker E.L."/>
            <person name="van Gessel N."/>
            <person name="Grimwood J."/>
            <person name="Hayes R.D."/>
            <person name="Graham S.W."/>
            <person name="Gunter L.E."/>
            <person name="McDaniel S.F."/>
            <person name="Hoernstein S.N.W."/>
            <person name="Larsson A."/>
            <person name="Li F.W."/>
            <person name="Perroud P.F."/>
            <person name="Phillips J."/>
            <person name="Ranjan P."/>
            <person name="Rokshar D.S."/>
            <person name="Rothfels C.J."/>
            <person name="Schneider L."/>
            <person name="Shu S."/>
            <person name="Stevenson D.W."/>
            <person name="Thummler F."/>
            <person name="Tillich M."/>
            <person name="Villarreal Aguilar J.C."/>
            <person name="Widiez T."/>
            <person name="Wong G.K."/>
            <person name="Wymore A."/>
            <person name="Zhang Y."/>
            <person name="Zimmer A.D."/>
            <person name="Quatrano R.S."/>
            <person name="Mayer K.F.X."/>
            <person name="Goodstein D."/>
            <person name="Casacuberta J.M."/>
            <person name="Vandepoele K."/>
            <person name="Reski R."/>
            <person name="Cuming A.C."/>
            <person name="Tuskan G.A."/>
            <person name="Maumus F."/>
            <person name="Salse J."/>
            <person name="Schmutz J."/>
            <person name="Rensing S.A."/>
        </authorList>
    </citation>
    <scope>NUCLEOTIDE SEQUENCE [LARGE SCALE GENOMIC DNA]</scope>
    <source>
        <strain evidence="2 3">cv. Gransden 2004</strain>
    </source>
</reference>
<dbReference type="EnsemblPlants" id="Pp3c5_26250V3.2">
    <property type="protein sequence ID" value="Pp3c5_26250V3.2"/>
    <property type="gene ID" value="Pp3c5_26250"/>
</dbReference>